<dbReference type="GO" id="GO:0005829">
    <property type="term" value="C:cytosol"/>
    <property type="evidence" value="ECO:0007669"/>
    <property type="project" value="GOC"/>
</dbReference>
<proteinExistence type="evidence at transcript level"/>
<evidence type="ECO:0000256" key="1">
    <source>
        <dbReference type="ARBA" id="ARBA00004601"/>
    </source>
</evidence>
<dbReference type="Pfam" id="PF00581">
    <property type="entry name" value="Rhodanese"/>
    <property type="match status" value="1"/>
</dbReference>
<dbReference type="Gene3D" id="3.40.250.10">
    <property type="entry name" value="Rhodanese-like domain"/>
    <property type="match status" value="1"/>
</dbReference>
<dbReference type="InterPro" id="IPR039755">
    <property type="entry name" value="TBC1D23"/>
</dbReference>
<accession>D7FB32</accession>
<protein>
    <recommendedName>
        <fullName evidence="2">TBC1 domain family member 23</fullName>
    </recommendedName>
</protein>
<dbReference type="SUPFAM" id="SSF52821">
    <property type="entry name" value="Rhodanese/Cell cycle control phosphatase"/>
    <property type="match status" value="1"/>
</dbReference>
<dbReference type="InterPro" id="IPR001763">
    <property type="entry name" value="Rhodanese-like_dom"/>
</dbReference>
<dbReference type="Pfam" id="PF00566">
    <property type="entry name" value="RabGAP-TBC"/>
    <property type="match status" value="1"/>
</dbReference>
<name>D7FB32_9HYME</name>
<dbReference type="InterPro" id="IPR035969">
    <property type="entry name" value="Rab-GAP_TBC_sf"/>
</dbReference>
<organism evidence="6">
    <name type="scientific">Chelonus inanitus</name>
    <dbReference type="NCBI Taxonomy" id="49201"/>
    <lineage>
        <taxon>Eukaryota</taxon>
        <taxon>Metazoa</taxon>
        <taxon>Ecdysozoa</taxon>
        <taxon>Arthropoda</taxon>
        <taxon>Hexapoda</taxon>
        <taxon>Insecta</taxon>
        <taxon>Pterygota</taxon>
        <taxon>Neoptera</taxon>
        <taxon>Endopterygota</taxon>
        <taxon>Hymenoptera</taxon>
        <taxon>Apocrita</taxon>
        <taxon>Ichneumonoidea</taxon>
        <taxon>Braconidae</taxon>
        <taxon>Cheloninae</taxon>
        <taxon>Chelonus</taxon>
    </lineage>
</organism>
<dbReference type="GO" id="GO:0005802">
    <property type="term" value="C:trans-Golgi network"/>
    <property type="evidence" value="ECO:0007669"/>
    <property type="project" value="TreeGrafter"/>
</dbReference>
<keyword evidence="3" id="KW-0217">Developmental protein</keyword>
<dbReference type="GO" id="GO:0042147">
    <property type="term" value="P:retrograde transport, endosome to Golgi"/>
    <property type="evidence" value="ECO:0007669"/>
    <property type="project" value="InterPro"/>
</dbReference>
<evidence type="ECO:0000259" key="5">
    <source>
        <dbReference type="PROSITE" id="PS50206"/>
    </source>
</evidence>
<evidence type="ECO:0000313" key="6">
    <source>
        <dbReference type="EMBL" id="CBA62608.1"/>
    </source>
</evidence>
<dbReference type="GO" id="GO:0099041">
    <property type="term" value="P:vesicle tethering to Golgi"/>
    <property type="evidence" value="ECO:0007669"/>
    <property type="project" value="TreeGrafter"/>
</dbReference>
<dbReference type="AlphaFoldDB" id="D7FB32"/>
<dbReference type="Gene3D" id="1.10.472.80">
    <property type="entry name" value="Ypt/Rab-GAP domain of gyp1p, domain 3"/>
    <property type="match status" value="1"/>
</dbReference>
<keyword evidence="4" id="KW-0333">Golgi apparatus</keyword>
<dbReference type="SUPFAM" id="SSF47923">
    <property type="entry name" value="Ypt/Rab-GAP domain of gyp1p"/>
    <property type="match status" value="1"/>
</dbReference>
<evidence type="ECO:0000256" key="4">
    <source>
        <dbReference type="ARBA" id="ARBA00023034"/>
    </source>
</evidence>
<feature type="domain" description="Rhodanese" evidence="5">
    <location>
        <begin position="319"/>
        <end position="365"/>
    </location>
</feature>
<reference evidence="6" key="1">
    <citation type="submission" date="2009-08" db="EMBL/GenBank/DDBJ databases">
        <title>Identification of bracovirus particle proteins and analysis of their transcript levels at the stage of virion formation.</title>
        <authorList>
            <person name="Wetterwald C."/>
            <person name="Roth T."/>
            <person name="Kaeslin M."/>
            <person name="Anaheim M."/>
            <person name="Wespi G."/>
            <person name="Heller M."/>
            <person name="Meser P."/>
            <person name="Roditi I."/>
            <person name="Pfister-Wilhelm R."/>
            <person name="Bezier A."/>
            <person name="Gyapay G."/>
            <person name="Drezen J.M."/>
            <person name="Lanzrein B."/>
        </authorList>
    </citation>
    <scope>NUCLEOTIDE SEQUENCE</scope>
    <source>
        <tissue evidence="6">Ovary</tissue>
    </source>
</reference>
<dbReference type="PANTHER" id="PTHR13297">
    <property type="entry name" value="TBC1 DOMAIN FAMILY MEMBER 23-RELATED"/>
    <property type="match status" value="1"/>
</dbReference>
<sequence>MSDWETDDETDLIWDQYGITLERETPKKWNIYPWEKNLRVMNRGNQLKKFDGKYNLPEQANIHNDSKQFVEKLKLSDDEKDSVISTLEQIITVYCKQKKLQYKSNNGWMNLIVTFILLKQPAAIIYNLFEAIQSQYIIRDYTVVDKILYLLLFYHDPELALFLKLKVVSFENFSKKWMKTLFAGSCSHQVVTSIWRHYFSRELREPDPIFILFLVISIVIKNRDIILQKKNDEENEEVILTPFLSSLPNKLKPKDVTPLCSAAEEFRLKTPTSAREEFYQILFSDASIASKLPEFPCLYVLPSEVNIETDEIYAHQPLQPIKYFVIDCRPANQFEAGHLPRAYNLDYSLHYRNPSLFASYIDEIGNPEGNNKSRRPICS</sequence>
<evidence type="ECO:0000256" key="3">
    <source>
        <dbReference type="ARBA" id="ARBA00022473"/>
    </source>
</evidence>
<dbReference type="InterPro" id="IPR000195">
    <property type="entry name" value="Rab-GAP-TBC_dom"/>
</dbReference>
<evidence type="ECO:0000256" key="2">
    <source>
        <dbReference type="ARBA" id="ARBA00014207"/>
    </source>
</evidence>
<dbReference type="EMBL" id="FN543439">
    <property type="protein sequence ID" value="CBA62608.1"/>
    <property type="molecule type" value="mRNA"/>
</dbReference>
<dbReference type="PROSITE" id="PS50206">
    <property type="entry name" value="RHODANESE_3"/>
    <property type="match status" value="1"/>
</dbReference>
<dbReference type="InterPro" id="IPR036873">
    <property type="entry name" value="Rhodanese-like_dom_sf"/>
</dbReference>
<dbReference type="PANTHER" id="PTHR13297:SF5">
    <property type="entry name" value="TBC1 DOMAIN FAMILY MEMBER 23"/>
    <property type="match status" value="1"/>
</dbReference>
<gene>
    <name evidence="6" type="primary">bv60c</name>
</gene>
<comment type="subcellular location">
    <subcellularLocation>
        <location evidence="1">Golgi apparatus</location>
        <location evidence="1">trans-Golgi network</location>
    </subcellularLocation>
</comment>